<keyword evidence="2" id="KW-1185">Reference proteome</keyword>
<evidence type="ECO:0000313" key="1">
    <source>
        <dbReference type="EMBL" id="KAH8037992.1"/>
    </source>
</evidence>
<evidence type="ECO:0000313" key="2">
    <source>
        <dbReference type="Proteomes" id="UP000821866"/>
    </source>
</evidence>
<protein>
    <submittedName>
        <fullName evidence="1">Uncharacterized protein</fullName>
    </submittedName>
</protein>
<proteinExistence type="predicted"/>
<organism evidence="1 2">
    <name type="scientific">Rhipicephalus microplus</name>
    <name type="common">Cattle tick</name>
    <name type="synonym">Boophilus microplus</name>
    <dbReference type="NCBI Taxonomy" id="6941"/>
    <lineage>
        <taxon>Eukaryota</taxon>
        <taxon>Metazoa</taxon>
        <taxon>Ecdysozoa</taxon>
        <taxon>Arthropoda</taxon>
        <taxon>Chelicerata</taxon>
        <taxon>Arachnida</taxon>
        <taxon>Acari</taxon>
        <taxon>Parasitiformes</taxon>
        <taxon>Ixodida</taxon>
        <taxon>Ixodoidea</taxon>
        <taxon>Ixodidae</taxon>
        <taxon>Rhipicephalinae</taxon>
        <taxon>Rhipicephalus</taxon>
        <taxon>Boophilus</taxon>
    </lineage>
</organism>
<dbReference type="VEuPathDB" id="VectorBase:LOC119179348"/>
<gene>
    <name evidence="1" type="ORF">HPB51_020512</name>
</gene>
<name>A0A9J6EV54_RHIMP</name>
<sequence length="445" mass="50613">MGERLTSKHQFPPDGLCNYIFYDSLYKEGDRDLLPYENTYTESLNTFLNYHRDNRHTTLGVGFAFNFLPKAEQDLKVRNPSPLEPFWNRGIFHAGVLDPPTRPTQDGRKVALATVKKINRLLDTQRRRGHTAITAIALPQPDIRGTLSCIEDLRELRFTPNLVILFGHYRIGDNLRTNCAIMPPTRHPDDTPPDELLEDYGFDVATAVPSLRKICDDGVDSRGVVSVTLKGRWAEPQFSKDVDFFKPCVSDINIGSFGRITDVCPGGGRLAAQLNYSTKHHAMITYISYLQRTFVYDDERALAEKLCRARSVDSSVSFGIAAYDIDFEDYENRCTDHNRNGAFSRLKALRKVVDYFNRGSSRGAFSLREFYASDGGNHGTLSVTLKVRWTEPEERDGMDFYSPPMYDPSEESFGSYTEVKRGRVSRTFGNRRTRLSILNHGQLSR</sequence>
<accession>A0A9J6EV54</accession>
<dbReference type="AlphaFoldDB" id="A0A9J6EV54"/>
<dbReference type="Proteomes" id="UP000821866">
    <property type="component" value="Chromosome 10"/>
</dbReference>
<reference evidence="1" key="2">
    <citation type="submission" date="2021-09" db="EMBL/GenBank/DDBJ databases">
        <authorList>
            <person name="Jia N."/>
            <person name="Wang J."/>
            <person name="Shi W."/>
            <person name="Du L."/>
            <person name="Sun Y."/>
            <person name="Zhan W."/>
            <person name="Jiang J."/>
            <person name="Wang Q."/>
            <person name="Zhang B."/>
            <person name="Ji P."/>
            <person name="Sakyi L.B."/>
            <person name="Cui X."/>
            <person name="Yuan T."/>
            <person name="Jiang B."/>
            <person name="Yang W."/>
            <person name="Lam T.T.-Y."/>
            <person name="Chang Q."/>
            <person name="Ding S."/>
            <person name="Wang X."/>
            <person name="Zhu J."/>
            <person name="Ruan X."/>
            <person name="Zhao L."/>
            <person name="Wei J."/>
            <person name="Que T."/>
            <person name="Du C."/>
            <person name="Cheng J."/>
            <person name="Dai P."/>
            <person name="Han X."/>
            <person name="Huang E."/>
            <person name="Gao Y."/>
            <person name="Liu J."/>
            <person name="Shao H."/>
            <person name="Ye R."/>
            <person name="Li L."/>
            <person name="Wei W."/>
            <person name="Wang X."/>
            <person name="Wang C."/>
            <person name="Huo Q."/>
            <person name="Li W."/>
            <person name="Guo W."/>
            <person name="Chen H."/>
            <person name="Chen S."/>
            <person name="Zhou L."/>
            <person name="Zhou L."/>
            <person name="Ni X."/>
            <person name="Tian J."/>
            <person name="Zhou Y."/>
            <person name="Sheng Y."/>
            <person name="Liu T."/>
            <person name="Pan Y."/>
            <person name="Xia L."/>
            <person name="Li J."/>
            <person name="Zhao F."/>
            <person name="Cao W."/>
        </authorList>
    </citation>
    <scope>NUCLEOTIDE SEQUENCE</scope>
    <source>
        <strain evidence="1">Rmic-2018</strain>
        <tissue evidence="1">Larvae</tissue>
    </source>
</reference>
<dbReference type="VEuPathDB" id="VectorBase:LOC119180303"/>
<dbReference type="EMBL" id="JABSTU010000002">
    <property type="protein sequence ID" value="KAH8037992.1"/>
    <property type="molecule type" value="Genomic_DNA"/>
</dbReference>
<comment type="caution">
    <text evidence="1">The sequence shown here is derived from an EMBL/GenBank/DDBJ whole genome shotgun (WGS) entry which is preliminary data.</text>
</comment>
<reference evidence="1" key="1">
    <citation type="journal article" date="2020" name="Cell">
        <title>Large-Scale Comparative Analyses of Tick Genomes Elucidate Their Genetic Diversity and Vector Capacities.</title>
        <authorList>
            <consortium name="Tick Genome and Microbiome Consortium (TIGMIC)"/>
            <person name="Jia N."/>
            <person name="Wang J."/>
            <person name="Shi W."/>
            <person name="Du L."/>
            <person name="Sun Y."/>
            <person name="Zhan W."/>
            <person name="Jiang J.F."/>
            <person name="Wang Q."/>
            <person name="Zhang B."/>
            <person name="Ji P."/>
            <person name="Bell-Sakyi L."/>
            <person name="Cui X.M."/>
            <person name="Yuan T.T."/>
            <person name="Jiang B.G."/>
            <person name="Yang W.F."/>
            <person name="Lam T.T."/>
            <person name="Chang Q.C."/>
            <person name="Ding S.J."/>
            <person name="Wang X.J."/>
            <person name="Zhu J.G."/>
            <person name="Ruan X.D."/>
            <person name="Zhao L."/>
            <person name="Wei J.T."/>
            <person name="Ye R.Z."/>
            <person name="Que T.C."/>
            <person name="Du C.H."/>
            <person name="Zhou Y.H."/>
            <person name="Cheng J.X."/>
            <person name="Dai P.F."/>
            <person name="Guo W.B."/>
            <person name="Han X.H."/>
            <person name="Huang E.J."/>
            <person name="Li L.F."/>
            <person name="Wei W."/>
            <person name="Gao Y.C."/>
            <person name="Liu J.Z."/>
            <person name="Shao H.Z."/>
            <person name="Wang X."/>
            <person name="Wang C.C."/>
            <person name="Yang T.C."/>
            <person name="Huo Q.B."/>
            <person name="Li W."/>
            <person name="Chen H.Y."/>
            <person name="Chen S.E."/>
            <person name="Zhou L.G."/>
            <person name="Ni X.B."/>
            <person name="Tian J.H."/>
            <person name="Sheng Y."/>
            <person name="Liu T."/>
            <person name="Pan Y.S."/>
            <person name="Xia L.Y."/>
            <person name="Li J."/>
            <person name="Zhao F."/>
            <person name="Cao W.C."/>
        </authorList>
    </citation>
    <scope>NUCLEOTIDE SEQUENCE</scope>
    <source>
        <strain evidence="1">Rmic-2018</strain>
    </source>
</reference>